<name>A0ABV9CP02_9ACTN</name>
<dbReference type="InterPro" id="IPR026893">
    <property type="entry name" value="Tyr/Ser_Pase_IphP-type"/>
</dbReference>
<dbReference type="PROSITE" id="PS00383">
    <property type="entry name" value="TYR_PHOSPHATASE_1"/>
    <property type="match status" value="1"/>
</dbReference>
<dbReference type="SUPFAM" id="SSF52799">
    <property type="entry name" value="(Phosphotyrosine protein) phosphatases II"/>
    <property type="match status" value="2"/>
</dbReference>
<organism evidence="3 4">
    <name type="scientific">Sphaerisporangium dianthi</name>
    <dbReference type="NCBI Taxonomy" id="1436120"/>
    <lineage>
        <taxon>Bacteria</taxon>
        <taxon>Bacillati</taxon>
        <taxon>Actinomycetota</taxon>
        <taxon>Actinomycetes</taxon>
        <taxon>Streptosporangiales</taxon>
        <taxon>Streptosporangiaceae</taxon>
        <taxon>Sphaerisporangium</taxon>
    </lineage>
</organism>
<dbReference type="PROSITE" id="PS50056">
    <property type="entry name" value="TYR_PHOSPHATASE_2"/>
    <property type="match status" value="1"/>
</dbReference>
<dbReference type="InterPro" id="IPR016130">
    <property type="entry name" value="Tyr_Pase_AS"/>
</dbReference>
<evidence type="ECO:0000259" key="2">
    <source>
        <dbReference type="PROSITE" id="PS50056"/>
    </source>
</evidence>
<dbReference type="Pfam" id="PF13350">
    <property type="entry name" value="Y_phosphatase3"/>
    <property type="match status" value="1"/>
</dbReference>
<evidence type="ECO:0000313" key="4">
    <source>
        <dbReference type="Proteomes" id="UP001596004"/>
    </source>
</evidence>
<dbReference type="EMBL" id="JBHSFP010000027">
    <property type="protein sequence ID" value="MFC4535016.1"/>
    <property type="molecule type" value="Genomic_DNA"/>
</dbReference>
<dbReference type="InterPro" id="IPR000387">
    <property type="entry name" value="Tyr_Pase_dom"/>
</dbReference>
<dbReference type="RefSeq" id="WP_380846800.1">
    <property type="nucleotide sequence ID" value="NZ_JBHSFP010000027.1"/>
</dbReference>
<evidence type="ECO:0000313" key="3">
    <source>
        <dbReference type="EMBL" id="MFC4535016.1"/>
    </source>
</evidence>
<dbReference type="Gene3D" id="3.90.190.10">
    <property type="entry name" value="Protein tyrosine phosphatase superfamily"/>
    <property type="match status" value="1"/>
</dbReference>
<keyword evidence="4" id="KW-1185">Reference proteome</keyword>
<feature type="compositionally biased region" description="Acidic residues" evidence="1">
    <location>
        <begin position="102"/>
        <end position="111"/>
    </location>
</feature>
<dbReference type="InterPro" id="IPR029021">
    <property type="entry name" value="Prot-tyrosine_phosphatase-like"/>
</dbReference>
<sequence>MNELTRWIALDGAVNVRDLGGLPTIDGRTTRFGRVLRSDNLQGLTEADVRRLVGELKLRDVVDLRSYAEVDLEGPGPLTQVPEVSIHHLTLFPEGGRHTDVEADIPDEDDPAAPGTPRNGTPEAGTPGASPAAGSAGGWRSGARPRIQGDRVLPWQGKREDVAEVRVLGFYYAYLLDRPDSVLAALRVLAYGDGAAVVHCAAGKDRTGVVCALTLSVAGVTRDAIVADYAATGDRMEGVLARLRASDTYRDDLDSRPADSHMPRPEYMDHFLQMLETRDDGPLGWLDRNGWTADDAAALRSRLLD</sequence>
<feature type="region of interest" description="Disordered" evidence="1">
    <location>
        <begin position="97"/>
        <end position="145"/>
    </location>
</feature>
<evidence type="ECO:0000256" key="1">
    <source>
        <dbReference type="SAM" id="MobiDB-lite"/>
    </source>
</evidence>
<protein>
    <submittedName>
        <fullName evidence="3">Tyrosine-protein phosphatase</fullName>
    </submittedName>
</protein>
<reference evidence="4" key="1">
    <citation type="journal article" date="2019" name="Int. J. Syst. Evol. Microbiol.">
        <title>The Global Catalogue of Microorganisms (GCM) 10K type strain sequencing project: providing services to taxonomists for standard genome sequencing and annotation.</title>
        <authorList>
            <consortium name="The Broad Institute Genomics Platform"/>
            <consortium name="The Broad Institute Genome Sequencing Center for Infectious Disease"/>
            <person name="Wu L."/>
            <person name="Ma J."/>
        </authorList>
    </citation>
    <scope>NUCLEOTIDE SEQUENCE [LARGE SCALE GENOMIC DNA]</scope>
    <source>
        <strain evidence="4">CGMCC 4.7132</strain>
    </source>
</reference>
<comment type="caution">
    <text evidence="3">The sequence shown here is derived from an EMBL/GenBank/DDBJ whole genome shotgun (WGS) entry which is preliminary data.</text>
</comment>
<proteinExistence type="predicted"/>
<feature type="domain" description="Tyrosine specific protein phosphatases" evidence="2">
    <location>
        <begin position="180"/>
        <end position="215"/>
    </location>
</feature>
<dbReference type="Proteomes" id="UP001596004">
    <property type="component" value="Unassembled WGS sequence"/>
</dbReference>
<gene>
    <name evidence="3" type="ORF">ACFO60_30010</name>
</gene>
<accession>A0ABV9CP02</accession>
<feature type="compositionally biased region" description="Low complexity" evidence="1">
    <location>
        <begin position="124"/>
        <end position="134"/>
    </location>
</feature>